<evidence type="ECO:0000256" key="3">
    <source>
        <dbReference type="ARBA" id="ARBA00022519"/>
    </source>
</evidence>
<dbReference type="EMBL" id="CP022684">
    <property type="protein sequence ID" value="AUM14544.1"/>
    <property type="molecule type" value="Genomic_DNA"/>
</dbReference>
<evidence type="ECO:0000256" key="7">
    <source>
        <dbReference type="HAMAP-Rule" id="MF_00672"/>
    </source>
</evidence>
<evidence type="ECO:0000256" key="4">
    <source>
        <dbReference type="ARBA" id="ARBA00022692"/>
    </source>
</evidence>
<comment type="subcellular location">
    <subcellularLocation>
        <location evidence="1 7">Cell membrane</location>
        <topology evidence="1 7">Multi-pass membrane protein</topology>
    </subcellularLocation>
</comment>
<evidence type="ECO:0000313" key="9">
    <source>
        <dbReference type="Proteomes" id="UP000235116"/>
    </source>
</evidence>
<organism evidence="8 9">
    <name type="scientific">Ketobacter alkanivorans</name>
    <dbReference type="NCBI Taxonomy" id="1917421"/>
    <lineage>
        <taxon>Bacteria</taxon>
        <taxon>Pseudomonadati</taxon>
        <taxon>Pseudomonadota</taxon>
        <taxon>Gammaproteobacteria</taxon>
        <taxon>Pseudomonadales</taxon>
        <taxon>Ketobacteraceae</taxon>
        <taxon>Ketobacter</taxon>
    </lineage>
</organism>
<dbReference type="InterPro" id="IPR017039">
    <property type="entry name" value="Virul_fac_BrkB"/>
</dbReference>
<sequence>MEGKSLDALFDAYKQFIKLPPVAFVVYVAKSFLHHGNGRSAFYLAFTSLFAVVPVMTVVYSILALIPELKGMESKMQNFMFEHFVPATGSQLQEHLHGFAQQASNLTSIGVIMLFVTSVLMLRKIENSFNTIWHITEARKGVNGFLLYWALLSLGPVMMGGAFAVSSYLASLKMIYDMVPLAGTQTFVLSLLPILMSGLAFSLAYVAIPNTRVPIRHGLLGGLVAAILFDLARRGMTLFVSMFPTYHLVYGAFAAVPIFLIWVLVSWNIMLLGAEIVQAMTSFQVDKKRSTSSLGNLLAVLETLYRLQGKGEVIDEVVLLQKMPWVSNREWEAYTDTLINVQLIHRNGEGEIALTRDLHKYSLAQLFRDCFGDTIKMDLQSNEGWQGRVNKLYKDGMDTCLSGWDIPLAELYDVTSESVEPSSQ</sequence>
<reference evidence="9" key="1">
    <citation type="submission" date="2017-08" db="EMBL/GenBank/DDBJ databases">
        <title>Direct submision.</title>
        <authorList>
            <person name="Kim S.-J."/>
            <person name="Rhee S.-K."/>
        </authorList>
    </citation>
    <scope>NUCLEOTIDE SEQUENCE [LARGE SCALE GENOMIC DNA]</scope>
    <source>
        <strain evidence="9">GI5</strain>
    </source>
</reference>
<accession>A0A2K9LUM7</accession>
<keyword evidence="5 7" id="KW-1133">Transmembrane helix</keyword>
<gene>
    <name evidence="8" type="ORF">Kalk_19855</name>
</gene>
<keyword evidence="4 7" id="KW-0812">Transmembrane</keyword>
<feature type="transmembrane region" description="Helical" evidence="7">
    <location>
        <begin position="146"/>
        <end position="167"/>
    </location>
</feature>
<name>A0A2K9LUM7_9GAMM</name>
<dbReference type="KEGG" id="kak:Kalk_19855"/>
<feature type="transmembrane region" description="Helical" evidence="7">
    <location>
        <begin position="41"/>
        <end position="66"/>
    </location>
</feature>
<dbReference type="PANTHER" id="PTHR30213:SF0">
    <property type="entry name" value="UPF0761 MEMBRANE PROTEIN YIHY"/>
    <property type="match status" value="1"/>
</dbReference>
<protein>
    <recommendedName>
        <fullName evidence="7">UPF0761 membrane protein Kalk_19855</fullName>
    </recommendedName>
</protein>
<dbReference type="HAMAP" id="MF_00672">
    <property type="entry name" value="UPF0761"/>
    <property type="match status" value="1"/>
</dbReference>
<evidence type="ECO:0000256" key="2">
    <source>
        <dbReference type="ARBA" id="ARBA00022475"/>
    </source>
</evidence>
<comment type="similarity">
    <text evidence="7">Belongs to the UPF0761 family.</text>
</comment>
<dbReference type="Proteomes" id="UP000235116">
    <property type="component" value="Chromosome"/>
</dbReference>
<evidence type="ECO:0000256" key="1">
    <source>
        <dbReference type="ARBA" id="ARBA00004651"/>
    </source>
</evidence>
<evidence type="ECO:0000313" key="8">
    <source>
        <dbReference type="EMBL" id="AUM14544.1"/>
    </source>
</evidence>
<feature type="transmembrane region" description="Helical" evidence="7">
    <location>
        <begin position="12"/>
        <end position="29"/>
    </location>
</feature>
<dbReference type="PANTHER" id="PTHR30213">
    <property type="entry name" value="INNER MEMBRANE PROTEIN YHJD"/>
    <property type="match status" value="1"/>
</dbReference>
<keyword evidence="9" id="KW-1185">Reference proteome</keyword>
<feature type="transmembrane region" description="Helical" evidence="7">
    <location>
        <begin position="106"/>
        <end position="125"/>
    </location>
</feature>
<proteinExistence type="inferred from homology"/>
<keyword evidence="6 7" id="KW-0472">Membrane</keyword>
<keyword evidence="2 7" id="KW-1003">Cell membrane</keyword>
<feature type="transmembrane region" description="Helical" evidence="7">
    <location>
        <begin position="220"/>
        <end position="243"/>
    </location>
</feature>
<keyword evidence="3" id="KW-0997">Cell inner membrane</keyword>
<dbReference type="NCBIfam" id="TIGR00765">
    <property type="entry name" value="yihY_not_rbn"/>
    <property type="match status" value="1"/>
</dbReference>
<feature type="transmembrane region" description="Helical" evidence="7">
    <location>
        <begin position="187"/>
        <end position="208"/>
    </location>
</feature>
<dbReference type="Pfam" id="PF03631">
    <property type="entry name" value="Virul_fac_BrkB"/>
    <property type="match status" value="1"/>
</dbReference>
<feature type="transmembrane region" description="Helical" evidence="7">
    <location>
        <begin position="249"/>
        <end position="272"/>
    </location>
</feature>
<dbReference type="GO" id="GO:0005886">
    <property type="term" value="C:plasma membrane"/>
    <property type="evidence" value="ECO:0007669"/>
    <property type="project" value="UniProtKB-SubCell"/>
</dbReference>
<evidence type="ECO:0000256" key="6">
    <source>
        <dbReference type="ARBA" id="ARBA00023136"/>
    </source>
</evidence>
<evidence type="ECO:0000256" key="5">
    <source>
        <dbReference type="ARBA" id="ARBA00022989"/>
    </source>
</evidence>
<dbReference type="InterPro" id="IPR023679">
    <property type="entry name" value="UPF0761_bac"/>
</dbReference>
<dbReference type="AlphaFoldDB" id="A0A2K9LUM7"/>